<dbReference type="InterPro" id="IPR039365">
    <property type="entry name" value="IS701-like"/>
</dbReference>
<dbReference type="InterPro" id="IPR038721">
    <property type="entry name" value="IS701-like_DDE_dom"/>
</dbReference>
<dbReference type="AlphaFoldDB" id="A0A1U7N7U9"/>
<protein>
    <submittedName>
        <fullName evidence="2">Transposase</fullName>
    </submittedName>
</protein>
<evidence type="ECO:0000313" key="3">
    <source>
        <dbReference type="Proteomes" id="UP000186657"/>
    </source>
</evidence>
<dbReference type="PANTHER" id="PTHR33627:SF1">
    <property type="entry name" value="TRANSPOSASE"/>
    <property type="match status" value="1"/>
</dbReference>
<feature type="domain" description="Transposase IS701-like DDE" evidence="1">
    <location>
        <begin position="44"/>
        <end position="123"/>
    </location>
</feature>
<gene>
    <name evidence="2" type="ORF">BJP37_26295</name>
</gene>
<name>A0A1U7N7U9_9CYAN</name>
<organism evidence="2 3">
    <name type="scientific">Moorena bouillonii PNG</name>
    <dbReference type="NCBI Taxonomy" id="568701"/>
    <lineage>
        <taxon>Bacteria</taxon>
        <taxon>Bacillati</taxon>
        <taxon>Cyanobacteriota</taxon>
        <taxon>Cyanophyceae</taxon>
        <taxon>Coleofasciculales</taxon>
        <taxon>Coleofasciculaceae</taxon>
        <taxon>Moorena</taxon>
    </lineage>
</organism>
<proteinExistence type="predicted"/>
<dbReference type="Proteomes" id="UP000186657">
    <property type="component" value="Unassembled WGS sequence"/>
</dbReference>
<accession>A0A1U7N7U9</accession>
<dbReference type="PANTHER" id="PTHR33627">
    <property type="entry name" value="TRANSPOSASE"/>
    <property type="match status" value="1"/>
</dbReference>
<keyword evidence="3" id="KW-1185">Reference proteome</keyword>
<dbReference type="Pfam" id="PF13546">
    <property type="entry name" value="DDE_5"/>
    <property type="match status" value="1"/>
</dbReference>
<dbReference type="EMBL" id="MKZS01000001">
    <property type="protein sequence ID" value="OLT62016.1"/>
    <property type="molecule type" value="Genomic_DNA"/>
</dbReference>
<reference evidence="2 3" key="1">
    <citation type="submission" date="2016-10" db="EMBL/GenBank/DDBJ databases">
        <title>Comparative genomics uncovers the prolific and rare metabolic potential of the cyanobacterial genus Moorea.</title>
        <authorList>
            <person name="Leao T."/>
            <person name="Castelao G."/>
            <person name="Korobeynikov A."/>
            <person name="Monroe E.A."/>
            <person name="Podell S."/>
            <person name="Glukhov E."/>
            <person name="Allen E."/>
            <person name="Gerwick W.H."/>
            <person name="Gerwick L."/>
        </authorList>
    </citation>
    <scope>NUCLEOTIDE SEQUENCE [LARGE SCALE GENOMIC DNA]</scope>
    <source>
        <strain evidence="2 3">PNG5-198</strain>
    </source>
</reference>
<comment type="caution">
    <text evidence="2">The sequence shown here is derived from an EMBL/GenBank/DDBJ whole genome shotgun (WGS) entry which is preliminary data.</text>
</comment>
<sequence>MDVELQILKHSARDAQPTVSVIDQYCEAYKDLFSEVRSYECFKYLHLGIISPIKRKSLPEIAKVVGIKSAQSLHHFLANSPWSATEVKSRRLSRMLKALNSEKITVIIDETGDRRKGKKTDYVAPYKGTFLRFIQN</sequence>
<evidence type="ECO:0000313" key="2">
    <source>
        <dbReference type="EMBL" id="OLT62016.1"/>
    </source>
</evidence>
<evidence type="ECO:0000259" key="1">
    <source>
        <dbReference type="Pfam" id="PF13546"/>
    </source>
</evidence>